<keyword evidence="2" id="KW-1185">Reference proteome</keyword>
<proteinExistence type="predicted"/>
<accession>A0A3E1Y8G3</accession>
<evidence type="ECO:0000313" key="2">
    <source>
        <dbReference type="Proteomes" id="UP000260644"/>
    </source>
</evidence>
<dbReference type="EMBL" id="QPMM01000008">
    <property type="protein sequence ID" value="RFS21437.1"/>
    <property type="molecule type" value="Genomic_DNA"/>
</dbReference>
<protein>
    <submittedName>
        <fullName evidence="1">Uncharacterized protein</fullName>
    </submittedName>
</protein>
<gene>
    <name evidence="1" type="ORF">DVR12_16200</name>
</gene>
<name>A0A3E1Y8G3_9BACT</name>
<dbReference type="AlphaFoldDB" id="A0A3E1Y8G3"/>
<evidence type="ECO:0000313" key="1">
    <source>
        <dbReference type="EMBL" id="RFS21437.1"/>
    </source>
</evidence>
<dbReference type="OrthoDB" id="9852518at2"/>
<sequence length="117" mass="13437">MYNNQFTATTGSTFISTTPFEDTGTRNIDAVRVFFEYLFNQNDSLKDKNKFVFLFFQDCIAQNNTDVISRILCDSALSDLHPSLLKSALIITRGYPGIEAPYQRLNQTYNKVVEQYI</sequence>
<dbReference type="RefSeq" id="WP_116976848.1">
    <property type="nucleotide sequence ID" value="NZ_QPMM01000008.1"/>
</dbReference>
<dbReference type="Proteomes" id="UP000260644">
    <property type="component" value="Unassembled WGS sequence"/>
</dbReference>
<comment type="caution">
    <text evidence="1">The sequence shown here is derived from an EMBL/GenBank/DDBJ whole genome shotgun (WGS) entry which is preliminary data.</text>
</comment>
<organism evidence="1 2">
    <name type="scientific">Chitinophaga silvatica</name>
    <dbReference type="NCBI Taxonomy" id="2282649"/>
    <lineage>
        <taxon>Bacteria</taxon>
        <taxon>Pseudomonadati</taxon>
        <taxon>Bacteroidota</taxon>
        <taxon>Chitinophagia</taxon>
        <taxon>Chitinophagales</taxon>
        <taxon>Chitinophagaceae</taxon>
        <taxon>Chitinophaga</taxon>
    </lineage>
</organism>
<reference evidence="1 2" key="1">
    <citation type="submission" date="2018-07" db="EMBL/GenBank/DDBJ databases">
        <title>Chitinophaga K2CV101002-2 sp. nov., isolated from a monsoon evergreen broad-leaved forest soil.</title>
        <authorList>
            <person name="Lv Y."/>
        </authorList>
    </citation>
    <scope>NUCLEOTIDE SEQUENCE [LARGE SCALE GENOMIC DNA]</scope>
    <source>
        <strain evidence="1 2">GDMCC 1.1288</strain>
    </source>
</reference>